<keyword evidence="4" id="KW-1185">Reference proteome</keyword>
<organism evidence="3 4">
    <name type="scientific">Setomelanomma holmii</name>
    <dbReference type="NCBI Taxonomy" id="210430"/>
    <lineage>
        <taxon>Eukaryota</taxon>
        <taxon>Fungi</taxon>
        <taxon>Dikarya</taxon>
        <taxon>Ascomycota</taxon>
        <taxon>Pezizomycotina</taxon>
        <taxon>Dothideomycetes</taxon>
        <taxon>Pleosporomycetidae</taxon>
        <taxon>Pleosporales</taxon>
        <taxon>Pleosporineae</taxon>
        <taxon>Phaeosphaeriaceae</taxon>
        <taxon>Setomelanomma</taxon>
    </lineage>
</organism>
<dbReference type="Pfam" id="PF24864">
    <property type="entry name" value="DUF7730"/>
    <property type="match status" value="1"/>
</dbReference>
<dbReference type="PANTHER" id="PTHR38790:SF4">
    <property type="entry name" value="2EXR DOMAIN-CONTAINING PROTEIN"/>
    <property type="match status" value="1"/>
</dbReference>
<dbReference type="AlphaFoldDB" id="A0A9P4GYP2"/>
<accession>A0A9P4GYP2</accession>
<feature type="region of interest" description="Disordered" evidence="1">
    <location>
        <begin position="266"/>
        <end position="320"/>
    </location>
</feature>
<protein>
    <recommendedName>
        <fullName evidence="2">DUF7730 domain-containing protein</fullName>
    </recommendedName>
</protein>
<feature type="domain" description="DUF7730" evidence="2">
    <location>
        <begin position="4"/>
        <end position="126"/>
    </location>
</feature>
<reference evidence="3" key="1">
    <citation type="journal article" date="2020" name="Stud. Mycol.">
        <title>101 Dothideomycetes genomes: a test case for predicting lifestyles and emergence of pathogens.</title>
        <authorList>
            <person name="Haridas S."/>
            <person name="Albert R."/>
            <person name="Binder M."/>
            <person name="Bloem J."/>
            <person name="Labutti K."/>
            <person name="Salamov A."/>
            <person name="Andreopoulos B."/>
            <person name="Baker S."/>
            <person name="Barry K."/>
            <person name="Bills G."/>
            <person name="Bluhm B."/>
            <person name="Cannon C."/>
            <person name="Castanera R."/>
            <person name="Culley D."/>
            <person name="Daum C."/>
            <person name="Ezra D."/>
            <person name="Gonzalez J."/>
            <person name="Henrissat B."/>
            <person name="Kuo A."/>
            <person name="Liang C."/>
            <person name="Lipzen A."/>
            <person name="Lutzoni F."/>
            <person name="Magnuson J."/>
            <person name="Mondo S."/>
            <person name="Nolan M."/>
            <person name="Ohm R."/>
            <person name="Pangilinan J."/>
            <person name="Park H.-J."/>
            <person name="Ramirez L."/>
            <person name="Alfaro M."/>
            <person name="Sun H."/>
            <person name="Tritt A."/>
            <person name="Yoshinaga Y."/>
            <person name="Zwiers L.-H."/>
            <person name="Turgeon B."/>
            <person name="Goodwin S."/>
            <person name="Spatafora J."/>
            <person name="Crous P."/>
            <person name="Grigoriev I."/>
        </authorList>
    </citation>
    <scope>NUCLEOTIDE SEQUENCE</scope>
    <source>
        <strain evidence="3">CBS 110217</strain>
    </source>
</reference>
<dbReference type="Proteomes" id="UP000799777">
    <property type="component" value="Unassembled WGS sequence"/>
</dbReference>
<gene>
    <name evidence="3" type="ORF">EK21DRAFT_105011</name>
</gene>
<comment type="caution">
    <text evidence="3">The sequence shown here is derived from an EMBL/GenBank/DDBJ whole genome shotgun (WGS) entry which is preliminary data.</text>
</comment>
<evidence type="ECO:0000313" key="4">
    <source>
        <dbReference type="Proteomes" id="UP000799777"/>
    </source>
</evidence>
<evidence type="ECO:0000259" key="2">
    <source>
        <dbReference type="Pfam" id="PF24864"/>
    </source>
</evidence>
<name>A0A9P4GYP2_9PLEO</name>
<dbReference type="OrthoDB" id="62952at2759"/>
<evidence type="ECO:0000313" key="3">
    <source>
        <dbReference type="EMBL" id="KAF2023944.1"/>
    </source>
</evidence>
<dbReference type="InterPro" id="IPR056632">
    <property type="entry name" value="DUF7730"/>
</dbReference>
<sequence>MKPSRLLALPKELRLEIWRYALQVPVGDKLVVCIERQGGHESSSKRFCNSLYKYSKRPEINAHFEACRSSFTGVNLLRVNHLIYEEALPMLYRSVVFRVRDLQGIFPLFLENLSVFARSCIRFVRLVIHDVQLSKSSKLFYWALTCAQVAQLNESLQHVEIEGRWAIGDKQNTLEQGILNPLLKIKASKTYYHRFGGEEVYQDEFQKLLFDAAREPAVRGGLEEASAFPYPFVLPSVDEREIAHDLALLPGIDRFERELLEWDMVSVRSGPPTPPPQPVSTTDEDTWIDNASTVVAEDKSDGSSDKDIDDWELVDKPSSL</sequence>
<feature type="compositionally biased region" description="Basic and acidic residues" evidence="1">
    <location>
        <begin position="296"/>
        <end position="306"/>
    </location>
</feature>
<evidence type="ECO:0000256" key="1">
    <source>
        <dbReference type="SAM" id="MobiDB-lite"/>
    </source>
</evidence>
<proteinExistence type="predicted"/>
<dbReference type="PANTHER" id="PTHR38790">
    <property type="entry name" value="2EXR DOMAIN-CONTAINING PROTEIN-RELATED"/>
    <property type="match status" value="1"/>
</dbReference>
<dbReference type="EMBL" id="ML978316">
    <property type="protein sequence ID" value="KAF2023944.1"/>
    <property type="molecule type" value="Genomic_DNA"/>
</dbReference>